<evidence type="ECO:0000313" key="2">
    <source>
        <dbReference type="EMBL" id="KAK9413142.1"/>
    </source>
</evidence>
<dbReference type="Proteomes" id="UP001408356">
    <property type="component" value="Unassembled WGS sequence"/>
</dbReference>
<accession>A0ABR2UF26</accession>
<keyword evidence="3" id="KW-1185">Reference proteome</keyword>
<name>A0ABR2UF26_9PEZI</name>
<feature type="region of interest" description="Disordered" evidence="1">
    <location>
        <begin position="1"/>
        <end position="20"/>
    </location>
</feature>
<protein>
    <submittedName>
        <fullName evidence="2">Uncharacterized protein</fullName>
    </submittedName>
</protein>
<reference evidence="2 3" key="1">
    <citation type="journal article" date="2024" name="J. Plant Pathol.">
        <title>Sequence and assembly of the genome of Seiridium unicorne, isolate CBS 538.82, causal agent of cypress canker disease.</title>
        <authorList>
            <person name="Scali E."/>
            <person name="Rocca G.D."/>
            <person name="Danti R."/>
            <person name="Garbelotto M."/>
            <person name="Barberini S."/>
            <person name="Baroncelli R."/>
            <person name="Emiliani G."/>
        </authorList>
    </citation>
    <scope>NUCLEOTIDE SEQUENCE [LARGE SCALE GENOMIC DNA]</scope>
    <source>
        <strain evidence="2 3">BM-138-508</strain>
    </source>
</reference>
<feature type="compositionally biased region" description="Basic and acidic residues" evidence="1">
    <location>
        <begin position="73"/>
        <end position="86"/>
    </location>
</feature>
<evidence type="ECO:0000256" key="1">
    <source>
        <dbReference type="SAM" id="MobiDB-lite"/>
    </source>
</evidence>
<evidence type="ECO:0000313" key="3">
    <source>
        <dbReference type="Proteomes" id="UP001408356"/>
    </source>
</evidence>
<comment type="caution">
    <text evidence="2">The sequence shown here is derived from an EMBL/GenBank/DDBJ whole genome shotgun (WGS) entry which is preliminary data.</text>
</comment>
<feature type="compositionally biased region" description="Polar residues" evidence="1">
    <location>
        <begin position="8"/>
        <end position="20"/>
    </location>
</feature>
<organism evidence="2 3">
    <name type="scientific">Seiridium unicorne</name>
    <dbReference type="NCBI Taxonomy" id="138068"/>
    <lineage>
        <taxon>Eukaryota</taxon>
        <taxon>Fungi</taxon>
        <taxon>Dikarya</taxon>
        <taxon>Ascomycota</taxon>
        <taxon>Pezizomycotina</taxon>
        <taxon>Sordariomycetes</taxon>
        <taxon>Xylariomycetidae</taxon>
        <taxon>Amphisphaeriales</taxon>
        <taxon>Sporocadaceae</taxon>
        <taxon>Seiridium</taxon>
    </lineage>
</organism>
<dbReference type="EMBL" id="JARVKF010000442">
    <property type="protein sequence ID" value="KAK9413142.1"/>
    <property type="molecule type" value="Genomic_DNA"/>
</dbReference>
<proteinExistence type="predicted"/>
<sequence>MPQYAYRENSTSQALQTPTHANSVLVPVASSQGREAMIYESIFASWHLMLFGVVALPVPGNPLPNKASCPTPDLREAHGAADDRQRSHGANPAGGKSGQWPLGPVATLRPGKVR</sequence>
<feature type="region of interest" description="Disordered" evidence="1">
    <location>
        <begin position="61"/>
        <end position="114"/>
    </location>
</feature>
<gene>
    <name evidence="2" type="ORF">SUNI508_12027</name>
</gene>